<feature type="region of interest" description="Disordered" evidence="1">
    <location>
        <begin position="187"/>
        <end position="210"/>
    </location>
</feature>
<organism evidence="3 5">
    <name type="scientific">Aphanomyces euteiches</name>
    <dbReference type="NCBI Taxonomy" id="100861"/>
    <lineage>
        <taxon>Eukaryota</taxon>
        <taxon>Sar</taxon>
        <taxon>Stramenopiles</taxon>
        <taxon>Oomycota</taxon>
        <taxon>Saprolegniomycetes</taxon>
        <taxon>Saprolegniales</taxon>
        <taxon>Verrucalvaceae</taxon>
        <taxon>Aphanomyces</taxon>
    </lineage>
</organism>
<gene>
    <name evidence="2" type="ORF">Ae201684_008051</name>
    <name evidence="3" type="ORF">Ae201684_008052</name>
    <name evidence="4" type="ORF">Ae201684_008053</name>
</gene>
<feature type="compositionally biased region" description="Polar residues" evidence="1">
    <location>
        <begin position="187"/>
        <end position="209"/>
    </location>
</feature>
<dbReference type="EMBL" id="VJMJ01000096">
    <property type="protein sequence ID" value="KAF0735485.1"/>
    <property type="molecule type" value="Genomic_DNA"/>
</dbReference>
<evidence type="ECO:0000313" key="3">
    <source>
        <dbReference type="EMBL" id="KAF0735485.1"/>
    </source>
</evidence>
<evidence type="ECO:0000313" key="4">
    <source>
        <dbReference type="EMBL" id="KAF0735486.1"/>
    </source>
</evidence>
<evidence type="ECO:0000256" key="1">
    <source>
        <dbReference type="SAM" id="MobiDB-lite"/>
    </source>
</evidence>
<evidence type="ECO:0000313" key="5">
    <source>
        <dbReference type="Proteomes" id="UP000481153"/>
    </source>
</evidence>
<dbReference type="EMBL" id="VJMJ01000096">
    <property type="protein sequence ID" value="KAF0735486.1"/>
    <property type="molecule type" value="Genomic_DNA"/>
</dbReference>
<proteinExistence type="predicted"/>
<protein>
    <submittedName>
        <fullName evidence="3">Uncharacterized protein</fullName>
    </submittedName>
</protein>
<dbReference type="Proteomes" id="UP000481153">
    <property type="component" value="Unassembled WGS sequence"/>
</dbReference>
<comment type="caution">
    <text evidence="3">The sequence shown here is derived from an EMBL/GenBank/DDBJ whole genome shotgun (WGS) entry which is preliminary data.</text>
</comment>
<dbReference type="VEuPathDB" id="FungiDB:AeMF1_008540"/>
<accession>A0A6G0X678</accession>
<dbReference type="EMBL" id="VJMJ01000096">
    <property type="protein sequence ID" value="KAF0735484.1"/>
    <property type="molecule type" value="Genomic_DNA"/>
</dbReference>
<sequence length="574" mass="65204">MAHPHFFRVNCAHSELFRESYIRCFQNNGLKVIRCFPHCCPHTASRGCGASLSLLVDGINAAEPDTLYAFGRFELAAEQALADGERVDWTVFSNHLRGKKNLDGMWLQGRRHVDKTHAVAFHFNKTRTDGWHYEWKSGSSKLKRDMLHRFHVYVVQRESSDDGRIVLSAYSPPFTLASYRRSVGTQMETSSSSRCTRQPRISQLAQTPRRQGLDKAETLFRLFQLASTLFVDEIPPPQWSNIQVTLSIRCVAWSGLNLQPVAMQILPNERHPDSPNVWTLASESALKVLWSWFDTTTLELFERLLDRTAGNYRATYEAGVEAIYETFVVQTFENNMDALEKLLEAHQVDDSTADKMYYDAFVCLLRESSMNSTSMRTTTDRAPSGCDGVWRLVSTQTTRLDGRPTVLSFFRWLTMLFALELRIRENVLFVQSKLRMFPAPSSMFYLDGQPGTFHTLPNGEVCGLDQRAVVGEYKAWMDFGTVQLWIYRWPKESSSDDSSSLLRVGVSPCALDASVLRISWTLEEATSSSTTAVDLAALPVEDRMNAWDDMEHQVVLQIDTAYSRVADAQVRVSS</sequence>
<reference evidence="3 5" key="1">
    <citation type="submission" date="2019-07" db="EMBL/GenBank/DDBJ databases">
        <title>Genomics analysis of Aphanomyces spp. identifies a new class of oomycete effector associated with host adaptation.</title>
        <authorList>
            <person name="Gaulin E."/>
        </authorList>
    </citation>
    <scope>NUCLEOTIDE SEQUENCE [LARGE SCALE GENOMIC DNA]</scope>
    <source>
        <strain evidence="3 5">ATCC 201684</strain>
    </source>
</reference>
<evidence type="ECO:0000313" key="2">
    <source>
        <dbReference type="EMBL" id="KAF0735484.1"/>
    </source>
</evidence>
<dbReference type="AlphaFoldDB" id="A0A6G0X678"/>
<name>A0A6G0X678_9STRA</name>
<keyword evidence="5" id="KW-1185">Reference proteome</keyword>